<name>A0A1I8AVX9_9BILA</name>
<sequence length="115" mass="13543">MRLEPTMWMAPDTVVGRLRNLLMVIVKPSRQCERQIATDKVQEEHRLSQGDYKREHDDADGPRLQEQTSVWEKQRHYLHILLASFPTWRQEPLPLSVKSNLKYMRNALVSSFGNL</sequence>
<evidence type="ECO:0000313" key="3">
    <source>
        <dbReference type="WBParaSite" id="L893_g98.t1"/>
    </source>
</evidence>
<protein>
    <submittedName>
        <fullName evidence="3">Uncharacterized protein</fullName>
    </submittedName>
</protein>
<proteinExistence type="predicted"/>
<feature type="compositionally biased region" description="Basic and acidic residues" evidence="1">
    <location>
        <begin position="36"/>
        <end position="63"/>
    </location>
</feature>
<evidence type="ECO:0000256" key="1">
    <source>
        <dbReference type="SAM" id="MobiDB-lite"/>
    </source>
</evidence>
<dbReference type="WBParaSite" id="L893_g98.t1">
    <property type="protein sequence ID" value="L893_g98.t1"/>
    <property type="gene ID" value="L893_g98"/>
</dbReference>
<dbReference type="AlphaFoldDB" id="A0A1I8AVX9"/>
<reference evidence="3" key="1">
    <citation type="submission" date="2016-11" db="UniProtKB">
        <authorList>
            <consortium name="WormBaseParasite"/>
        </authorList>
    </citation>
    <scope>IDENTIFICATION</scope>
</reference>
<keyword evidence="2" id="KW-1185">Reference proteome</keyword>
<dbReference type="Proteomes" id="UP000095287">
    <property type="component" value="Unplaced"/>
</dbReference>
<organism evidence="2 3">
    <name type="scientific">Steinernema glaseri</name>
    <dbReference type="NCBI Taxonomy" id="37863"/>
    <lineage>
        <taxon>Eukaryota</taxon>
        <taxon>Metazoa</taxon>
        <taxon>Ecdysozoa</taxon>
        <taxon>Nematoda</taxon>
        <taxon>Chromadorea</taxon>
        <taxon>Rhabditida</taxon>
        <taxon>Tylenchina</taxon>
        <taxon>Panagrolaimomorpha</taxon>
        <taxon>Strongyloidoidea</taxon>
        <taxon>Steinernematidae</taxon>
        <taxon>Steinernema</taxon>
    </lineage>
</organism>
<evidence type="ECO:0000313" key="2">
    <source>
        <dbReference type="Proteomes" id="UP000095287"/>
    </source>
</evidence>
<accession>A0A1I8AVX9</accession>
<feature type="region of interest" description="Disordered" evidence="1">
    <location>
        <begin position="36"/>
        <end position="64"/>
    </location>
</feature>